<keyword evidence="5" id="KW-0717">Septation</keyword>
<evidence type="ECO:0000256" key="4">
    <source>
        <dbReference type="ARBA" id="ARBA00022969"/>
    </source>
</evidence>
<feature type="compositionally biased region" description="Low complexity" evidence="7">
    <location>
        <begin position="37"/>
        <end position="50"/>
    </location>
</feature>
<dbReference type="GO" id="GO:0000917">
    <property type="term" value="P:division septum assembly"/>
    <property type="evidence" value="ECO:0007669"/>
    <property type="project" value="UniProtKB-KW"/>
</dbReference>
<comment type="subcellular location">
    <subcellularLocation>
        <location evidence="1">Cell septum</location>
    </subcellularLocation>
</comment>
<dbReference type="InterPro" id="IPR006776">
    <property type="entry name" value="SsgB"/>
</dbReference>
<reference evidence="8" key="1">
    <citation type="journal article" date="2014" name="Int. J. Syst. Evol. Microbiol.">
        <title>Complete genome sequence of Corynebacterium casei LMG S-19264T (=DSM 44701T), isolated from a smear-ripened cheese.</title>
        <authorList>
            <consortium name="US DOE Joint Genome Institute (JGI-PGF)"/>
            <person name="Walter F."/>
            <person name="Albersmeier A."/>
            <person name="Kalinowski J."/>
            <person name="Ruckert C."/>
        </authorList>
    </citation>
    <scope>NUCLEOTIDE SEQUENCE</scope>
    <source>
        <strain evidence="8">JCM 4646</strain>
    </source>
</reference>
<comment type="similarity">
    <text evidence="2">Belongs to the SsgA family.</text>
</comment>
<reference evidence="8" key="2">
    <citation type="submission" date="2020-09" db="EMBL/GenBank/DDBJ databases">
        <authorList>
            <person name="Sun Q."/>
            <person name="Ohkuma M."/>
        </authorList>
    </citation>
    <scope>NUCLEOTIDE SEQUENCE</scope>
    <source>
        <strain evidence="8">JCM 4646</strain>
    </source>
</reference>
<dbReference type="GO" id="GO:0030435">
    <property type="term" value="P:sporulation resulting in formation of a cellular spore"/>
    <property type="evidence" value="ECO:0007669"/>
    <property type="project" value="UniProtKB-KW"/>
</dbReference>
<dbReference type="Gene3D" id="2.30.31.20">
    <property type="entry name" value="Sporulation-specific cell division protein SsgB"/>
    <property type="match status" value="1"/>
</dbReference>
<evidence type="ECO:0000313" key="8">
    <source>
        <dbReference type="EMBL" id="GHH67374.1"/>
    </source>
</evidence>
<gene>
    <name evidence="8" type="ORF">GCM10018781_22530</name>
</gene>
<dbReference type="GeneID" id="95358418"/>
<feature type="compositionally biased region" description="Pro residues" evidence="7">
    <location>
        <begin position="1"/>
        <end position="14"/>
    </location>
</feature>
<keyword evidence="3" id="KW-0132">Cell division</keyword>
<protein>
    <recommendedName>
        <fullName evidence="10">SsgA family sporulation/cell division regulator</fullName>
    </recommendedName>
</protein>
<keyword evidence="6" id="KW-0131">Cell cycle</keyword>
<proteinExistence type="inferred from homology"/>
<evidence type="ECO:0008006" key="10">
    <source>
        <dbReference type="Google" id="ProtNLM"/>
    </source>
</evidence>
<comment type="caution">
    <text evidence="8">The sequence shown here is derived from an EMBL/GenBank/DDBJ whole genome shotgun (WGS) entry which is preliminary data.</text>
</comment>
<evidence type="ECO:0000313" key="9">
    <source>
        <dbReference type="Proteomes" id="UP000617734"/>
    </source>
</evidence>
<evidence type="ECO:0000256" key="2">
    <source>
        <dbReference type="ARBA" id="ARBA00009323"/>
    </source>
</evidence>
<sequence>MNPHTNPPAEPPADPAGTAFTGRSTGPGATPVPGPATPAAAGPGTGPAAGHPRRGAPVERSLPAHLAGPVPRTLRMVLRYDPGAPYEVSLSFPAPAVLADGLEVEDGGRAEDGIVWTVARELLAEGVHEPAGLGDLRLRPAGAGLTRLEFYGDGGVALVHTDTAGLAAFLAEAEESLPAGEEHLRIDWPETVEALLRHANRS</sequence>
<accession>A0A919FL01</accession>
<evidence type="ECO:0000256" key="5">
    <source>
        <dbReference type="ARBA" id="ARBA00023210"/>
    </source>
</evidence>
<dbReference type="RefSeq" id="WP_229927354.1">
    <property type="nucleotide sequence ID" value="NZ_BNBO01000009.1"/>
</dbReference>
<keyword evidence="4" id="KW-0749">Sporulation</keyword>
<dbReference type="Proteomes" id="UP000617734">
    <property type="component" value="Unassembled WGS sequence"/>
</dbReference>
<keyword evidence="9" id="KW-1185">Reference proteome</keyword>
<dbReference type="AlphaFoldDB" id="A0A919FL01"/>
<organism evidence="8 9">
    <name type="scientific">Kitasatospora indigofera</name>
    <dbReference type="NCBI Taxonomy" id="67307"/>
    <lineage>
        <taxon>Bacteria</taxon>
        <taxon>Bacillati</taxon>
        <taxon>Actinomycetota</taxon>
        <taxon>Actinomycetes</taxon>
        <taxon>Kitasatosporales</taxon>
        <taxon>Streptomycetaceae</taxon>
        <taxon>Kitasatospora</taxon>
    </lineage>
</organism>
<evidence type="ECO:0000256" key="1">
    <source>
        <dbReference type="ARBA" id="ARBA00004431"/>
    </source>
</evidence>
<feature type="region of interest" description="Disordered" evidence="7">
    <location>
        <begin position="1"/>
        <end position="66"/>
    </location>
</feature>
<evidence type="ECO:0000256" key="7">
    <source>
        <dbReference type="SAM" id="MobiDB-lite"/>
    </source>
</evidence>
<name>A0A919FL01_9ACTN</name>
<dbReference type="Pfam" id="PF04686">
    <property type="entry name" value="SsgA"/>
    <property type="match status" value="1"/>
</dbReference>
<evidence type="ECO:0000256" key="6">
    <source>
        <dbReference type="ARBA" id="ARBA00023306"/>
    </source>
</evidence>
<dbReference type="EMBL" id="BNBO01000009">
    <property type="protein sequence ID" value="GHH67374.1"/>
    <property type="molecule type" value="Genomic_DNA"/>
</dbReference>
<dbReference type="InterPro" id="IPR038658">
    <property type="entry name" value="SsgB_sf"/>
</dbReference>
<dbReference type="GO" id="GO:0030428">
    <property type="term" value="C:cell septum"/>
    <property type="evidence" value="ECO:0007669"/>
    <property type="project" value="UniProtKB-SubCell"/>
</dbReference>
<evidence type="ECO:0000256" key="3">
    <source>
        <dbReference type="ARBA" id="ARBA00022618"/>
    </source>
</evidence>